<keyword evidence="1" id="KW-1133">Transmembrane helix</keyword>
<feature type="transmembrane region" description="Helical" evidence="1">
    <location>
        <begin position="250"/>
        <end position="269"/>
    </location>
</feature>
<feature type="transmembrane region" description="Helical" evidence="1">
    <location>
        <begin position="331"/>
        <end position="353"/>
    </location>
</feature>
<feature type="transmembrane region" description="Helical" evidence="1">
    <location>
        <begin position="450"/>
        <end position="471"/>
    </location>
</feature>
<name>U2QMI9_9ACTN</name>
<protein>
    <recommendedName>
        <fullName evidence="4">Membrane protein, PF09852 family</fullName>
    </recommendedName>
</protein>
<keyword evidence="3" id="KW-1185">Reference proteome</keyword>
<comment type="caution">
    <text evidence="2">The sequence shown here is derived from an EMBL/GenBank/DDBJ whole genome shotgun (WGS) entry which is preliminary data.</text>
</comment>
<feature type="transmembrane region" description="Helical" evidence="1">
    <location>
        <begin position="226"/>
        <end position="244"/>
    </location>
</feature>
<feature type="transmembrane region" description="Helical" evidence="1">
    <location>
        <begin position="281"/>
        <end position="297"/>
    </location>
</feature>
<gene>
    <name evidence="2" type="ORF">HMPREF0682_1788</name>
</gene>
<feature type="transmembrane region" description="Helical" evidence="1">
    <location>
        <begin position="414"/>
        <end position="430"/>
    </location>
</feature>
<organism evidence="2 3">
    <name type="scientific">Propionibacterium acidifaciens F0233</name>
    <dbReference type="NCBI Taxonomy" id="553198"/>
    <lineage>
        <taxon>Bacteria</taxon>
        <taxon>Bacillati</taxon>
        <taxon>Actinomycetota</taxon>
        <taxon>Actinomycetes</taxon>
        <taxon>Propionibacteriales</taxon>
        <taxon>Propionibacteriaceae</taxon>
        <taxon>Propionibacterium</taxon>
    </lineage>
</organism>
<evidence type="ECO:0000313" key="2">
    <source>
        <dbReference type="EMBL" id="ERK57731.1"/>
    </source>
</evidence>
<feature type="transmembrane region" description="Helical" evidence="1">
    <location>
        <begin position="483"/>
        <end position="505"/>
    </location>
</feature>
<evidence type="ECO:0000256" key="1">
    <source>
        <dbReference type="SAM" id="Phobius"/>
    </source>
</evidence>
<accession>U2QMI9</accession>
<evidence type="ECO:0008006" key="4">
    <source>
        <dbReference type="Google" id="ProtNLM"/>
    </source>
</evidence>
<feature type="transmembrane region" description="Helical" evidence="1">
    <location>
        <begin position="6"/>
        <end position="23"/>
    </location>
</feature>
<keyword evidence="1" id="KW-0812">Transmembrane</keyword>
<sequence>MVPPLLLTIVLYMVPGILALAAIGMRGIRVVYPAPMVSTALVAFLAVVYGKARIGFTLTNIGLGILACIVLLLVIRLLARLLPRPPRGDDPRGAARNGRARIPRIAVAYSVGFLLSIAVWVLEYARPVRGPDNFPQPYDTPFHFSVIAHIVESGNGSTLTSAMVDRTAGSTLYPAAWHDMVALVVQTTGTSIPVAVAASCTTILVLVWPLAILGLSCELLGHRGRWVLLSLGLSGLFAAFPYHFVVYGVLYSNFLSYALLPSFIGLFAGHLTRLRVPPREHLTMVVVLLVGLVGIGLAQPNSAFTIVVIALPLLVQQIFRWSGADVRERRGLVLPTAISVALVLCIAAVWRFLYTRPALHRTVSFEWPPFQTDAQAIGVYAAFGVNDRGPAQYVLCALVFAGIVRALHRHLHWLVASWVLVGVLYVLTSSTTSTFRDVLTGFWYHDSNRLLAASPIMAVPLACLGIAWLCARARSLSSRLPQAGMGLEAVAVVLVAGLTCAGGGLTSQRALLRGESVPSQQTGFQDDEYAFLERVSQVVPQGTGVANYPYDGSAYAYSLFHVNVFFRDYDANWIGQPTSDIDTVRHDLNRAADSPATCEVLRTYDIEYALVMDRNALNGTQAPGLPFIGVDEGNWSGLTVDEGTPGFELVLSDGRGNSLYRITACQG</sequence>
<dbReference type="Proteomes" id="UP000017052">
    <property type="component" value="Unassembled WGS sequence"/>
</dbReference>
<dbReference type="Pfam" id="PF20176">
    <property type="entry name" value="DUF6541"/>
    <property type="match status" value="1"/>
</dbReference>
<feature type="transmembrane region" description="Helical" evidence="1">
    <location>
        <begin position="30"/>
        <end position="49"/>
    </location>
</feature>
<dbReference type="InterPro" id="IPR046671">
    <property type="entry name" value="DUF6541"/>
</dbReference>
<reference evidence="2" key="1">
    <citation type="submission" date="2013-08" db="EMBL/GenBank/DDBJ databases">
        <authorList>
            <person name="Durkin A.S."/>
            <person name="Haft D.R."/>
            <person name="McCorrison J."/>
            <person name="Torralba M."/>
            <person name="Gillis M."/>
            <person name="Haft D.H."/>
            <person name="Methe B."/>
            <person name="Sutton G."/>
            <person name="Nelson K.E."/>
        </authorList>
    </citation>
    <scope>NUCLEOTIDE SEQUENCE [LARGE SCALE GENOMIC DNA]</scope>
    <source>
        <strain evidence="2">F0233</strain>
    </source>
</reference>
<proteinExistence type="predicted"/>
<feature type="transmembrane region" description="Helical" evidence="1">
    <location>
        <begin position="102"/>
        <end position="122"/>
    </location>
</feature>
<feature type="transmembrane region" description="Helical" evidence="1">
    <location>
        <begin position="390"/>
        <end position="407"/>
    </location>
</feature>
<feature type="transmembrane region" description="Helical" evidence="1">
    <location>
        <begin position="61"/>
        <end position="82"/>
    </location>
</feature>
<feature type="transmembrane region" description="Helical" evidence="1">
    <location>
        <begin position="192"/>
        <end position="214"/>
    </location>
</feature>
<feature type="transmembrane region" description="Helical" evidence="1">
    <location>
        <begin position="303"/>
        <end position="319"/>
    </location>
</feature>
<dbReference type="EMBL" id="ACVN02000148">
    <property type="protein sequence ID" value="ERK57731.1"/>
    <property type="molecule type" value="Genomic_DNA"/>
</dbReference>
<dbReference type="AlphaFoldDB" id="U2QMI9"/>
<keyword evidence="1" id="KW-0472">Membrane</keyword>
<evidence type="ECO:0000313" key="3">
    <source>
        <dbReference type="Proteomes" id="UP000017052"/>
    </source>
</evidence>